<accession>A0A7C1X7S5</accession>
<protein>
    <submittedName>
        <fullName evidence="1">Uncharacterized protein</fullName>
    </submittedName>
</protein>
<dbReference type="EMBL" id="DSIN01000032">
    <property type="protein sequence ID" value="HEF28107.1"/>
    <property type="molecule type" value="Genomic_DNA"/>
</dbReference>
<proteinExistence type="predicted"/>
<name>A0A7C1X7S5_9PSED</name>
<sequence>MKPLLRFFVFMSRAALADSEQVPQQLYVAADRNENGTPPGPAPVRGPRLFQLKDGLSDRTTVNHASSGGKALFRASLSITAAPVSA</sequence>
<dbReference type="AlphaFoldDB" id="A0A7C1X7S5"/>
<comment type="caution">
    <text evidence="1">The sequence shown here is derived from an EMBL/GenBank/DDBJ whole genome shotgun (WGS) entry which is preliminary data.</text>
</comment>
<reference evidence="1" key="1">
    <citation type="journal article" date="2020" name="mSystems">
        <title>Genome- and Community-Level Interaction Insights into Carbon Utilization and Element Cycling Functions of Hydrothermarchaeota in Hydrothermal Sediment.</title>
        <authorList>
            <person name="Zhou Z."/>
            <person name="Liu Y."/>
            <person name="Xu W."/>
            <person name="Pan J."/>
            <person name="Luo Z.H."/>
            <person name="Li M."/>
        </authorList>
    </citation>
    <scope>NUCLEOTIDE SEQUENCE [LARGE SCALE GENOMIC DNA]</scope>
    <source>
        <strain evidence="1">SpSt-200</strain>
    </source>
</reference>
<gene>
    <name evidence="1" type="ORF">ENP23_20345</name>
</gene>
<organism evidence="1">
    <name type="scientific">Pseudomonas graminis</name>
    <dbReference type="NCBI Taxonomy" id="158627"/>
    <lineage>
        <taxon>Bacteria</taxon>
        <taxon>Pseudomonadati</taxon>
        <taxon>Pseudomonadota</taxon>
        <taxon>Gammaproteobacteria</taxon>
        <taxon>Pseudomonadales</taxon>
        <taxon>Pseudomonadaceae</taxon>
        <taxon>Pseudomonas</taxon>
    </lineage>
</organism>
<evidence type="ECO:0000313" key="1">
    <source>
        <dbReference type="EMBL" id="HEF28107.1"/>
    </source>
</evidence>